<dbReference type="InterPro" id="IPR021730">
    <property type="entry name" value="YdbH"/>
</dbReference>
<accession>A0ABW1L083</accession>
<name>A0ABW1L083_9PROT</name>
<dbReference type="RefSeq" id="WP_379882489.1">
    <property type="nucleotide sequence ID" value="NZ_JBHPON010000002.1"/>
</dbReference>
<gene>
    <name evidence="1" type="ORF">ACFMB1_12060</name>
</gene>
<evidence type="ECO:0000313" key="1">
    <source>
        <dbReference type="EMBL" id="MFC6036282.1"/>
    </source>
</evidence>
<dbReference type="Pfam" id="PF11739">
    <property type="entry name" value="YdbH-like"/>
    <property type="match status" value="1"/>
</dbReference>
<organism evidence="1 2">
    <name type="scientific">Hyphococcus aureus</name>
    <dbReference type="NCBI Taxonomy" id="2666033"/>
    <lineage>
        <taxon>Bacteria</taxon>
        <taxon>Pseudomonadati</taxon>
        <taxon>Pseudomonadota</taxon>
        <taxon>Alphaproteobacteria</taxon>
        <taxon>Parvularculales</taxon>
        <taxon>Parvularculaceae</taxon>
        <taxon>Hyphococcus</taxon>
    </lineage>
</organism>
<evidence type="ECO:0000313" key="2">
    <source>
        <dbReference type="Proteomes" id="UP001596116"/>
    </source>
</evidence>
<sequence length="940" mass="99654">MRTVRFLAIVLVLTVILAAAVWFFRLPLAGWGVRAAMASAGLEAPQARVTALSLDGIRLEEVAAGPKEARGVSFEAIEADFHWRRLWTERAVDTLRAGPGVLRLRIDETGRIFVPGLPTGGSGGDVSLPFDRVSLSDVAVLVEAPVGGARGRVSADYDIQTGGEASLDLSSDKITWSHVLLQNVESTAQLSLSAEGGVTLSASFEGDAQTDSLSARNIAFNATGEGGSWRDLIAADGKGLAGTARIEFETPEIELRDSDLQALTSAAQMQTVFGEKLQNAALAGALDIVFGEDLFQVYLSADTDTEALALTTPEGASLTFAAQGNAPFYARANGRDMASFQFVLQSDGADAKGAADLEREGDSWRIAAPIDIGAFTSEALSLDGSSIDISAEATGPDIVADLALKSGLRKAKIGRLTINDAPFNGAFRITADMNAQRARVVSKTDCFNIDRGRGRLDGQELDIRLSEITLCNAEGPLVVYTWTGEAACTVSGEIAARDGSVRFGKTVAMGRPPVVRFDASYHPAQKQTTIKGGVANGAMTINDAIEMSGVIGEFDFELDAQDMTAQASVNRLRIAQHQGPESRLLMIAPVMASGEAQLEGAETRFSYALTTPEGFRLGAGLGVHHMQTASGETTLTLENLTFSPVGLQPNRISPALKGIVNNADGRMDGAVRFAWGASGFESTAELSLEKISFAGPTQAVTRTNGVSGTVRLTNLFPVTTNGFQTINVASVDMDALQLGAGVITFELPGDNTVGISEAAFPWFGGQLAVEDATAGFSGEALIPLKARNVDLEQVFDFFDVEGLSGEGILSGDLPLIFEGGRARIENGLIQSQGPGVIRYVGQAATQASAAGENAKVAFDFLRDLRFSEMEVTINGALDGEIKFGMRFEGFGDVTVRNRNVKDVPVLYRINLSVENIDLLRQANISEVIKSRIQMELSDED</sequence>
<dbReference type="Proteomes" id="UP001596116">
    <property type="component" value="Unassembled WGS sequence"/>
</dbReference>
<protein>
    <submittedName>
        <fullName evidence="1">YdbH domain-containing protein</fullName>
    </submittedName>
</protein>
<dbReference type="EMBL" id="JBHPON010000002">
    <property type="protein sequence ID" value="MFC6036282.1"/>
    <property type="molecule type" value="Genomic_DNA"/>
</dbReference>
<reference evidence="1 2" key="1">
    <citation type="submission" date="2024-09" db="EMBL/GenBank/DDBJ databases">
        <authorList>
            <person name="Zhang Z.-H."/>
        </authorList>
    </citation>
    <scope>NUCLEOTIDE SEQUENCE [LARGE SCALE GENOMIC DNA]</scope>
    <source>
        <strain evidence="1 2">HHTR114</strain>
    </source>
</reference>
<proteinExistence type="predicted"/>
<comment type="caution">
    <text evidence="1">The sequence shown here is derived from an EMBL/GenBank/DDBJ whole genome shotgun (WGS) entry which is preliminary data.</text>
</comment>
<keyword evidence="2" id="KW-1185">Reference proteome</keyword>